<dbReference type="EMBL" id="BMFT01000001">
    <property type="protein sequence ID" value="GGH16646.1"/>
    <property type="molecule type" value="Genomic_DNA"/>
</dbReference>
<dbReference type="Proteomes" id="UP000659344">
    <property type="component" value="Unassembled WGS sequence"/>
</dbReference>
<name>A0ABQ1Y9Q3_9BACL</name>
<reference evidence="2" key="1">
    <citation type="journal article" date="2019" name="Int. J. Syst. Evol. Microbiol.">
        <title>The Global Catalogue of Microorganisms (GCM) 10K type strain sequencing project: providing services to taxonomists for standard genome sequencing and annotation.</title>
        <authorList>
            <consortium name="The Broad Institute Genomics Platform"/>
            <consortium name="The Broad Institute Genome Sequencing Center for Infectious Disease"/>
            <person name="Wu L."/>
            <person name="Ma J."/>
        </authorList>
    </citation>
    <scope>NUCLEOTIDE SEQUENCE [LARGE SCALE GENOMIC DNA]</scope>
    <source>
        <strain evidence="2">CGMCC 1.12769</strain>
    </source>
</reference>
<evidence type="ECO:0000313" key="2">
    <source>
        <dbReference type="Proteomes" id="UP000659344"/>
    </source>
</evidence>
<dbReference type="RefSeq" id="WP_188536693.1">
    <property type="nucleotide sequence ID" value="NZ_BMFT01000001.1"/>
</dbReference>
<organism evidence="1 2">
    <name type="scientific">Paenibacillus segetis</name>
    <dbReference type="NCBI Taxonomy" id="1325360"/>
    <lineage>
        <taxon>Bacteria</taxon>
        <taxon>Bacillati</taxon>
        <taxon>Bacillota</taxon>
        <taxon>Bacilli</taxon>
        <taxon>Bacillales</taxon>
        <taxon>Paenibacillaceae</taxon>
        <taxon>Paenibacillus</taxon>
    </lineage>
</organism>
<keyword evidence="2" id="KW-1185">Reference proteome</keyword>
<proteinExistence type="predicted"/>
<evidence type="ECO:0000313" key="1">
    <source>
        <dbReference type="EMBL" id="GGH16646.1"/>
    </source>
</evidence>
<accession>A0ABQ1Y9Q3</accession>
<protein>
    <submittedName>
        <fullName evidence="1">Uncharacterized protein</fullName>
    </submittedName>
</protein>
<gene>
    <name evidence="1" type="ORF">GCM10008013_11540</name>
</gene>
<sequence>MAGGLENRHVPVISEANHRAYLLSEYDRLTSEIESNQVVIQEWVEENERLTKVLGWYADKDNYDPVHLDTFGYIPIDKDEGKRAMAALSHIERITNLSQI</sequence>
<comment type="caution">
    <text evidence="1">The sequence shown here is derived from an EMBL/GenBank/DDBJ whole genome shotgun (WGS) entry which is preliminary data.</text>
</comment>